<protein>
    <submittedName>
        <fullName evidence="2">Uncharacterized protein</fullName>
    </submittedName>
</protein>
<name>A0A4C1Z5F9_EUMVA</name>
<dbReference type="AlphaFoldDB" id="A0A4C1Z5F9"/>
<feature type="compositionally biased region" description="Basic and acidic residues" evidence="1">
    <location>
        <begin position="1"/>
        <end position="14"/>
    </location>
</feature>
<evidence type="ECO:0000256" key="1">
    <source>
        <dbReference type="SAM" id="MobiDB-lite"/>
    </source>
</evidence>
<evidence type="ECO:0000313" key="3">
    <source>
        <dbReference type="Proteomes" id="UP000299102"/>
    </source>
</evidence>
<gene>
    <name evidence="2" type="ORF">EVAR_87024_1</name>
</gene>
<feature type="compositionally biased region" description="Polar residues" evidence="1">
    <location>
        <begin position="102"/>
        <end position="120"/>
    </location>
</feature>
<proteinExistence type="predicted"/>
<dbReference type="EMBL" id="BGZK01001536">
    <property type="protein sequence ID" value="GBP81887.1"/>
    <property type="molecule type" value="Genomic_DNA"/>
</dbReference>
<evidence type="ECO:0000313" key="2">
    <source>
        <dbReference type="EMBL" id="GBP81887.1"/>
    </source>
</evidence>
<reference evidence="2 3" key="1">
    <citation type="journal article" date="2019" name="Commun. Biol.">
        <title>The bagworm genome reveals a unique fibroin gene that provides high tensile strength.</title>
        <authorList>
            <person name="Kono N."/>
            <person name="Nakamura H."/>
            <person name="Ohtoshi R."/>
            <person name="Tomita M."/>
            <person name="Numata K."/>
            <person name="Arakawa K."/>
        </authorList>
    </citation>
    <scope>NUCLEOTIDE SEQUENCE [LARGE SCALE GENOMIC DNA]</scope>
</reference>
<dbReference type="Proteomes" id="UP000299102">
    <property type="component" value="Unassembled WGS sequence"/>
</dbReference>
<feature type="region of interest" description="Disordered" evidence="1">
    <location>
        <begin position="1"/>
        <end position="27"/>
    </location>
</feature>
<sequence>MTPDAATHEGRDPANEPSGRQGSPDRQQCDLLKTIHEKKKLGCHGYRAASRRDACLPVTVYELSPEVCRAPPMFAEHDRPPPMLILLQRRQTVGCTAREESSTAPTATNALRGASQPTER</sequence>
<feature type="region of interest" description="Disordered" evidence="1">
    <location>
        <begin position="97"/>
        <end position="120"/>
    </location>
</feature>
<organism evidence="2 3">
    <name type="scientific">Eumeta variegata</name>
    <name type="common">Bagworm moth</name>
    <name type="synonym">Eumeta japonica</name>
    <dbReference type="NCBI Taxonomy" id="151549"/>
    <lineage>
        <taxon>Eukaryota</taxon>
        <taxon>Metazoa</taxon>
        <taxon>Ecdysozoa</taxon>
        <taxon>Arthropoda</taxon>
        <taxon>Hexapoda</taxon>
        <taxon>Insecta</taxon>
        <taxon>Pterygota</taxon>
        <taxon>Neoptera</taxon>
        <taxon>Endopterygota</taxon>
        <taxon>Lepidoptera</taxon>
        <taxon>Glossata</taxon>
        <taxon>Ditrysia</taxon>
        <taxon>Tineoidea</taxon>
        <taxon>Psychidae</taxon>
        <taxon>Oiketicinae</taxon>
        <taxon>Eumeta</taxon>
    </lineage>
</organism>
<comment type="caution">
    <text evidence="2">The sequence shown here is derived from an EMBL/GenBank/DDBJ whole genome shotgun (WGS) entry which is preliminary data.</text>
</comment>
<keyword evidence="3" id="KW-1185">Reference proteome</keyword>
<accession>A0A4C1Z5F9</accession>